<feature type="compositionally biased region" description="Polar residues" evidence="1">
    <location>
        <begin position="47"/>
        <end position="60"/>
    </location>
</feature>
<dbReference type="AlphaFoldDB" id="A0A9N8DSS5"/>
<feature type="compositionally biased region" description="Basic and acidic residues" evidence="1">
    <location>
        <begin position="500"/>
        <end position="512"/>
    </location>
</feature>
<feature type="compositionally biased region" description="Low complexity" evidence="1">
    <location>
        <begin position="178"/>
        <end position="192"/>
    </location>
</feature>
<dbReference type="EMBL" id="CAICTM010000344">
    <property type="protein sequence ID" value="CAB9508382.1"/>
    <property type="molecule type" value="Genomic_DNA"/>
</dbReference>
<comment type="caution">
    <text evidence="2">The sequence shown here is derived from an EMBL/GenBank/DDBJ whole genome shotgun (WGS) entry which is preliminary data.</text>
</comment>
<feature type="compositionally biased region" description="Basic residues" evidence="1">
    <location>
        <begin position="556"/>
        <end position="568"/>
    </location>
</feature>
<feature type="compositionally biased region" description="Low complexity" evidence="1">
    <location>
        <begin position="107"/>
        <end position="154"/>
    </location>
</feature>
<sequence length="595" mass="63194">MNNAAGAGNGAFGGPPPGQNGQAPQNSLQQQLMQQLSQQLSQQMSQKFPQNNFLSALANMQQQSTTTTAAPQPPQQQPQPAAAPPPNFMNLAQHGNVAGLLSSSQPTNNNTAQAPAPAAEAPTDSSAAASNSNRSTTDLMQQKPPATTSQQQAAAPPPLGHVGEIRAGFQGQPSAPTAASMGNNNNTAAAADAGKDERRKAPGSVIVPCRARGMPMDHNFKTAYFVIPENVKHGEELICSYFTCRNAGVKFRYCSHCKVPVAKRNFRKRHKHGDPSGKDTGDDDEVSVTEEEGASVGGETESQAHPAAVPSQVMASRPSINSSSGASAAAAAENNHDHDEAMMMKEAAIPSQVTTAEGGPDTEGIGDSGDNNSKNRTEEGSHIPSQVTTRGSTSSKKSKSSSKKSSSGKYSSKSSDSRSVCLRSGHERVQVVESRRKRWARLLDKRPQTKDGEGMSLWLMQVLAVSDLWKPLNESEEMPSASLDLIRQCARVTAGKVKKPLAEEAANAKDDLGGTSDSTKDDSEENQGPNDVDNNSNESDNQPANDDHHDGEKARKPSKKRSLLLKKRPVTDIQDDDDNNNNNDSKEPPSSKAKI</sequence>
<dbReference type="OrthoDB" id="49401at2759"/>
<protein>
    <submittedName>
        <fullName evidence="2">Uncharacterized protein</fullName>
    </submittedName>
</protein>
<feature type="compositionally biased region" description="Acidic residues" evidence="1">
    <location>
        <begin position="281"/>
        <end position="293"/>
    </location>
</feature>
<feature type="region of interest" description="Disordered" evidence="1">
    <location>
        <begin position="353"/>
        <end position="431"/>
    </location>
</feature>
<evidence type="ECO:0000313" key="2">
    <source>
        <dbReference type="EMBL" id="CAB9508382.1"/>
    </source>
</evidence>
<evidence type="ECO:0000256" key="1">
    <source>
        <dbReference type="SAM" id="MobiDB-lite"/>
    </source>
</evidence>
<feature type="compositionally biased region" description="Low complexity" evidence="1">
    <location>
        <begin position="315"/>
        <end position="332"/>
    </location>
</feature>
<feature type="compositionally biased region" description="Basic and acidic residues" evidence="1">
    <location>
        <begin position="545"/>
        <end position="555"/>
    </location>
</feature>
<feature type="region of interest" description="Disordered" evidence="1">
    <location>
        <begin position="1"/>
        <end position="201"/>
    </location>
</feature>
<feature type="region of interest" description="Disordered" evidence="1">
    <location>
        <begin position="267"/>
        <end position="335"/>
    </location>
</feature>
<keyword evidence="3" id="KW-1185">Reference proteome</keyword>
<accession>A0A9N8DSS5</accession>
<reference evidence="2" key="1">
    <citation type="submission" date="2020-06" db="EMBL/GenBank/DDBJ databases">
        <authorList>
            <consortium name="Plant Systems Biology data submission"/>
        </authorList>
    </citation>
    <scope>NUCLEOTIDE SEQUENCE</scope>
    <source>
        <strain evidence="2">D6</strain>
    </source>
</reference>
<feature type="compositionally biased region" description="Low complexity" evidence="1">
    <location>
        <begin position="61"/>
        <end position="70"/>
    </location>
</feature>
<gene>
    <name evidence="2" type="ORF">SEMRO_345_G122400.1</name>
</gene>
<name>A0A9N8DSS5_9STRA</name>
<feature type="compositionally biased region" description="Pro residues" evidence="1">
    <location>
        <begin position="71"/>
        <end position="87"/>
    </location>
</feature>
<organism evidence="2 3">
    <name type="scientific">Seminavis robusta</name>
    <dbReference type="NCBI Taxonomy" id="568900"/>
    <lineage>
        <taxon>Eukaryota</taxon>
        <taxon>Sar</taxon>
        <taxon>Stramenopiles</taxon>
        <taxon>Ochrophyta</taxon>
        <taxon>Bacillariophyta</taxon>
        <taxon>Bacillariophyceae</taxon>
        <taxon>Bacillariophycidae</taxon>
        <taxon>Naviculales</taxon>
        <taxon>Naviculaceae</taxon>
        <taxon>Seminavis</taxon>
    </lineage>
</organism>
<feature type="compositionally biased region" description="Low complexity" evidence="1">
    <location>
        <begin position="530"/>
        <end position="541"/>
    </location>
</feature>
<feature type="region of interest" description="Disordered" evidence="1">
    <location>
        <begin position="494"/>
        <end position="595"/>
    </location>
</feature>
<evidence type="ECO:0000313" key="3">
    <source>
        <dbReference type="Proteomes" id="UP001153069"/>
    </source>
</evidence>
<feature type="compositionally biased region" description="Low complexity" evidence="1">
    <location>
        <begin position="403"/>
        <end position="419"/>
    </location>
</feature>
<proteinExistence type="predicted"/>
<dbReference type="Proteomes" id="UP001153069">
    <property type="component" value="Unassembled WGS sequence"/>
</dbReference>
<feature type="compositionally biased region" description="Low complexity" evidence="1">
    <location>
        <begin position="19"/>
        <end position="46"/>
    </location>
</feature>